<sequence length="66" mass="7507">MNKNLLGILIFSLALVIYLSILPIEKVETIGDFFEKIITPVAIPISLVIGGKLGLSKYYEWKRKRE</sequence>
<gene>
    <name evidence="2" type="ORF">F0361_11195</name>
</gene>
<evidence type="ECO:0000313" key="2">
    <source>
        <dbReference type="EMBL" id="KAA2216562.1"/>
    </source>
</evidence>
<feature type="transmembrane region" description="Helical" evidence="1">
    <location>
        <begin position="37"/>
        <end position="55"/>
    </location>
</feature>
<proteinExistence type="predicted"/>
<keyword evidence="1" id="KW-0812">Transmembrane</keyword>
<reference evidence="2 3" key="1">
    <citation type="submission" date="2019-09" db="EMBL/GenBank/DDBJ databases">
        <authorList>
            <person name="Khan S.A."/>
            <person name="Jeon C.O."/>
            <person name="Chun B.H."/>
            <person name="Jeong S.E."/>
        </authorList>
    </citation>
    <scope>NUCLEOTIDE SEQUENCE [LARGE SCALE GENOMIC DNA]</scope>
    <source>
        <strain evidence="2 3">KCTC 42508</strain>
    </source>
</reference>
<dbReference type="EMBL" id="VUOE01000002">
    <property type="protein sequence ID" value="KAA2216562.1"/>
    <property type="molecule type" value="Genomic_DNA"/>
</dbReference>
<dbReference type="RefSeq" id="WP_154918702.1">
    <property type="nucleotide sequence ID" value="NZ_VUOE01000002.1"/>
</dbReference>
<evidence type="ECO:0000313" key="3">
    <source>
        <dbReference type="Proteomes" id="UP000323188"/>
    </source>
</evidence>
<dbReference type="Proteomes" id="UP000323188">
    <property type="component" value="Unassembled WGS sequence"/>
</dbReference>
<feature type="transmembrane region" description="Helical" evidence="1">
    <location>
        <begin position="5"/>
        <end position="25"/>
    </location>
</feature>
<accession>A0A5B2TPT4</accession>
<keyword evidence="1" id="KW-0472">Membrane</keyword>
<dbReference type="AlphaFoldDB" id="A0A5B2TPT4"/>
<name>A0A5B2TPT4_9FLAO</name>
<protein>
    <submittedName>
        <fullName evidence="2">Uncharacterized protein</fullName>
    </submittedName>
</protein>
<evidence type="ECO:0000256" key="1">
    <source>
        <dbReference type="SAM" id="Phobius"/>
    </source>
</evidence>
<organism evidence="2 3">
    <name type="scientific">Maribacter flavus</name>
    <dbReference type="NCBI Taxonomy" id="1658664"/>
    <lineage>
        <taxon>Bacteria</taxon>
        <taxon>Pseudomonadati</taxon>
        <taxon>Bacteroidota</taxon>
        <taxon>Flavobacteriia</taxon>
        <taxon>Flavobacteriales</taxon>
        <taxon>Flavobacteriaceae</taxon>
        <taxon>Maribacter</taxon>
    </lineage>
</organism>
<keyword evidence="1" id="KW-1133">Transmembrane helix</keyword>
<comment type="caution">
    <text evidence="2">The sequence shown here is derived from an EMBL/GenBank/DDBJ whole genome shotgun (WGS) entry which is preliminary data.</text>
</comment>